<keyword evidence="2" id="KW-1185">Reference proteome</keyword>
<dbReference type="AlphaFoldDB" id="D8LVX9"/>
<organism evidence="1">
    <name type="scientific">Blastocystis hominis</name>
    <dbReference type="NCBI Taxonomy" id="12968"/>
    <lineage>
        <taxon>Eukaryota</taxon>
        <taxon>Sar</taxon>
        <taxon>Stramenopiles</taxon>
        <taxon>Bigyra</taxon>
        <taxon>Opalozoa</taxon>
        <taxon>Opalinata</taxon>
        <taxon>Blastocystidae</taxon>
        <taxon>Blastocystis</taxon>
    </lineage>
</organism>
<gene>
    <name evidence="1" type="ORF">GSBLH_T00000370001</name>
</gene>
<reference evidence="1" key="1">
    <citation type="submission" date="2010-02" db="EMBL/GenBank/DDBJ databases">
        <title>Sequencing and annotation of the Blastocystis hominis genome.</title>
        <authorList>
            <person name="Wincker P."/>
        </authorList>
    </citation>
    <scope>NUCLEOTIDE SEQUENCE</scope>
    <source>
        <strain evidence="1">Singapore isolate B</strain>
    </source>
</reference>
<sequence length="207" mass="24296">MAWYESEINVDLTTAYCLGQVSFVFLSESDNRNRHSQSVRRSHVLHHLEPGNRILLGRHFFHDVFQGSKLDRSLPNQAVFWNSRIPHDFVFRALFVHPRVAVRANALVQCRQPYTSSSNEMAYKDRTCLLMGISSLLNQMNPSYSEQFFEFIRSYVEAEAARDMEKKYYEHITLIQTLREEGLRIMKKLRHRSANLNELERALLSVD</sequence>
<dbReference type="Proteomes" id="UP000008312">
    <property type="component" value="Unassembled WGS sequence"/>
</dbReference>
<protein>
    <submittedName>
        <fullName evidence="1">Uncharacterized protein</fullName>
    </submittedName>
</protein>
<evidence type="ECO:0000313" key="2">
    <source>
        <dbReference type="Proteomes" id="UP000008312"/>
    </source>
</evidence>
<evidence type="ECO:0000313" key="1">
    <source>
        <dbReference type="EMBL" id="CBK19968.2"/>
    </source>
</evidence>
<dbReference type="RefSeq" id="XP_012894016.1">
    <property type="nucleotide sequence ID" value="XM_013038562.1"/>
</dbReference>
<dbReference type="EMBL" id="FN668638">
    <property type="protein sequence ID" value="CBK19968.2"/>
    <property type="molecule type" value="Genomic_DNA"/>
</dbReference>
<dbReference type="InParanoid" id="D8LVX9"/>
<accession>D8LVX9</accession>
<dbReference type="GeneID" id="24917682"/>
<proteinExistence type="predicted"/>
<name>D8LVX9_BLAHO</name>